<evidence type="ECO:0000313" key="1">
    <source>
        <dbReference type="EMBL" id="JAH61304.1"/>
    </source>
</evidence>
<name>A0A0E9U5Y5_ANGAN</name>
<accession>A0A0E9U5Y5</accession>
<sequence>MLNPWLNNLIKLPELNSSSLWQNDSLRHI</sequence>
<organism evidence="1">
    <name type="scientific">Anguilla anguilla</name>
    <name type="common">European freshwater eel</name>
    <name type="synonym">Muraena anguilla</name>
    <dbReference type="NCBI Taxonomy" id="7936"/>
    <lineage>
        <taxon>Eukaryota</taxon>
        <taxon>Metazoa</taxon>
        <taxon>Chordata</taxon>
        <taxon>Craniata</taxon>
        <taxon>Vertebrata</taxon>
        <taxon>Euteleostomi</taxon>
        <taxon>Actinopterygii</taxon>
        <taxon>Neopterygii</taxon>
        <taxon>Teleostei</taxon>
        <taxon>Anguilliformes</taxon>
        <taxon>Anguillidae</taxon>
        <taxon>Anguilla</taxon>
    </lineage>
</organism>
<proteinExistence type="predicted"/>
<dbReference type="AlphaFoldDB" id="A0A0E9U5Y5"/>
<protein>
    <submittedName>
        <fullName evidence="1">Uncharacterized protein</fullName>
    </submittedName>
</protein>
<dbReference type="EMBL" id="GBXM01047273">
    <property type="protein sequence ID" value="JAH61304.1"/>
    <property type="molecule type" value="Transcribed_RNA"/>
</dbReference>
<reference evidence="1" key="2">
    <citation type="journal article" date="2015" name="Fish Shellfish Immunol.">
        <title>Early steps in the European eel (Anguilla anguilla)-Vibrio vulnificus interaction in the gills: Role of the RtxA13 toxin.</title>
        <authorList>
            <person name="Callol A."/>
            <person name="Pajuelo D."/>
            <person name="Ebbesson L."/>
            <person name="Teles M."/>
            <person name="MacKenzie S."/>
            <person name="Amaro C."/>
        </authorList>
    </citation>
    <scope>NUCLEOTIDE SEQUENCE</scope>
</reference>
<reference evidence="1" key="1">
    <citation type="submission" date="2014-11" db="EMBL/GenBank/DDBJ databases">
        <authorList>
            <person name="Amaro Gonzalez C."/>
        </authorList>
    </citation>
    <scope>NUCLEOTIDE SEQUENCE</scope>
</reference>